<dbReference type="PANTHER" id="PTHR47165:SF4">
    <property type="entry name" value="OS03G0429900 PROTEIN"/>
    <property type="match status" value="1"/>
</dbReference>
<accession>A0AAN9P7Q2</accession>
<keyword evidence="8" id="KW-1185">Reference proteome</keyword>
<comment type="similarity">
    <text evidence="1">Belongs to the replication factor A protein 1 family.</text>
</comment>
<protein>
    <recommendedName>
        <fullName evidence="6">Replication factor A C-terminal domain-containing protein</fullName>
    </recommendedName>
</protein>
<evidence type="ECO:0000256" key="5">
    <source>
        <dbReference type="ARBA" id="ARBA00023125"/>
    </source>
</evidence>
<dbReference type="CDD" id="cd04476">
    <property type="entry name" value="RPA1_DBD_C"/>
    <property type="match status" value="1"/>
</dbReference>
<comment type="caution">
    <text evidence="7">The sequence shown here is derived from an EMBL/GenBank/DDBJ whole genome shotgun (WGS) entry which is preliminary data.</text>
</comment>
<dbReference type="GO" id="GO:0008270">
    <property type="term" value="F:zinc ion binding"/>
    <property type="evidence" value="ECO:0007669"/>
    <property type="project" value="UniProtKB-KW"/>
</dbReference>
<organism evidence="7 8">
    <name type="scientific">Crotalaria pallida</name>
    <name type="common">Smooth rattlebox</name>
    <name type="synonym">Crotalaria striata</name>
    <dbReference type="NCBI Taxonomy" id="3830"/>
    <lineage>
        <taxon>Eukaryota</taxon>
        <taxon>Viridiplantae</taxon>
        <taxon>Streptophyta</taxon>
        <taxon>Embryophyta</taxon>
        <taxon>Tracheophyta</taxon>
        <taxon>Spermatophyta</taxon>
        <taxon>Magnoliopsida</taxon>
        <taxon>eudicotyledons</taxon>
        <taxon>Gunneridae</taxon>
        <taxon>Pentapetalae</taxon>
        <taxon>rosids</taxon>
        <taxon>fabids</taxon>
        <taxon>Fabales</taxon>
        <taxon>Fabaceae</taxon>
        <taxon>Papilionoideae</taxon>
        <taxon>50 kb inversion clade</taxon>
        <taxon>genistoids sensu lato</taxon>
        <taxon>core genistoids</taxon>
        <taxon>Crotalarieae</taxon>
        <taxon>Crotalaria</taxon>
    </lineage>
</organism>
<evidence type="ECO:0000313" key="8">
    <source>
        <dbReference type="Proteomes" id="UP001372338"/>
    </source>
</evidence>
<reference evidence="7 8" key="1">
    <citation type="submission" date="2024-01" db="EMBL/GenBank/DDBJ databases">
        <title>The genomes of 5 underutilized Papilionoideae crops provide insights into root nodulation and disease resistanc.</title>
        <authorList>
            <person name="Yuan L."/>
        </authorList>
    </citation>
    <scope>NUCLEOTIDE SEQUENCE [LARGE SCALE GENOMIC DNA]</scope>
    <source>
        <strain evidence="7">ZHUSHIDOU_FW_LH</strain>
        <tissue evidence="7">Leaf</tissue>
    </source>
</reference>
<dbReference type="Proteomes" id="UP001372338">
    <property type="component" value="Unassembled WGS sequence"/>
</dbReference>
<dbReference type="Gene3D" id="2.40.50.140">
    <property type="entry name" value="Nucleic acid-binding proteins"/>
    <property type="match status" value="1"/>
</dbReference>
<keyword evidence="5" id="KW-0238">DNA-binding</keyword>
<proteinExistence type="inferred from homology"/>
<dbReference type="GO" id="GO:0003677">
    <property type="term" value="F:DNA binding"/>
    <property type="evidence" value="ECO:0007669"/>
    <property type="project" value="UniProtKB-KW"/>
</dbReference>
<evidence type="ECO:0000256" key="1">
    <source>
        <dbReference type="ARBA" id="ARBA00005690"/>
    </source>
</evidence>
<sequence>MHARVNRVWKPLLPGNVVKYMHCVLIDAQAGKFATKAKINYVIEDNNWYFNACASCKTKLIDKQKEYGTGTYLYCDDKCKKPPTLVIPKYKIQFMVSDATEETIFTLFDSLAFKFFHKTAMEMLHELEQIGDPFGFPPVLYTFCDKEYAFLVDVTYEFNILRKRESFTILQMTDDEDILKAFHENNTAYEELASMSGENDPSAFKTPDSATQKNRSFIATQDDSYGLSQLPTPQLSTTKVIGKMKQKKQD</sequence>
<feature type="domain" description="Replication factor A C-terminal" evidence="6">
    <location>
        <begin position="33"/>
        <end position="171"/>
    </location>
</feature>
<dbReference type="InterPro" id="IPR047192">
    <property type="entry name" value="Euk_RPA1_DBD_C"/>
</dbReference>
<dbReference type="InterPro" id="IPR013955">
    <property type="entry name" value="Rep_factor-A_C"/>
</dbReference>
<dbReference type="PANTHER" id="PTHR47165">
    <property type="entry name" value="OS03G0429900 PROTEIN"/>
    <property type="match status" value="1"/>
</dbReference>
<keyword evidence="3" id="KW-0863">Zinc-finger</keyword>
<evidence type="ECO:0000256" key="3">
    <source>
        <dbReference type="ARBA" id="ARBA00022771"/>
    </source>
</evidence>
<evidence type="ECO:0000256" key="4">
    <source>
        <dbReference type="ARBA" id="ARBA00022833"/>
    </source>
</evidence>
<name>A0AAN9P7Q2_CROPI</name>
<evidence type="ECO:0000259" key="6">
    <source>
        <dbReference type="Pfam" id="PF08646"/>
    </source>
</evidence>
<evidence type="ECO:0000256" key="2">
    <source>
        <dbReference type="ARBA" id="ARBA00022723"/>
    </source>
</evidence>
<dbReference type="Pfam" id="PF08646">
    <property type="entry name" value="Rep_fac-A_C"/>
    <property type="match status" value="1"/>
</dbReference>
<evidence type="ECO:0000313" key="7">
    <source>
        <dbReference type="EMBL" id="KAK7288500.1"/>
    </source>
</evidence>
<dbReference type="AlphaFoldDB" id="A0AAN9P7Q2"/>
<gene>
    <name evidence="7" type="ORF">RIF29_01960</name>
</gene>
<dbReference type="SUPFAM" id="SSF50249">
    <property type="entry name" value="Nucleic acid-binding proteins"/>
    <property type="match status" value="1"/>
</dbReference>
<keyword evidence="4" id="KW-0862">Zinc</keyword>
<dbReference type="EMBL" id="JAYWIO010000001">
    <property type="protein sequence ID" value="KAK7288500.1"/>
    <property type="molecule type" value="Genomic_DNA"/>
</dbReference>
<dbReference type="InterPro" id="IPR012340">
    <property type="entry name" value="NA-bd_OB-fold"/>
</dbReference>
<keyword evidence="2" id="KW-0479">Metal-binding</keyword>